<dbReference type="EC" id="2.3.3.21" evidence="8"/>
<dbReference type="InterPro" id="IPR013709">
    <property type="entry name" value="2-isopropylmalate_synth_dimer"/>
</dbReference>
<dbReference type="Pfam" id="PF00682">
    <property type="entry name" value="HMGL-like"/>
    <property type="match status" value="1"/>
</dbReference>
<dbReference type="Gene3D" id="3.20.20.70">
    <property type="entry name" value="Aldolase class I"/>
    <property type="match status" value="1"/>
</dbReference>
<dbReference type="PROSITE" id="PS50991">
    <property type="entry name" value="PYR_CT"/>
    <property type="match status" value="1"/>
</dbReference>
<feature type="domain" description="Pyruvate carboxyltransferase" evidence="10">
    <location>
        <begin position="1"/>
        <end position="108"/>
    </location>
</feature>
<dbReference type="GO" id="GO:0009097">
    <property type="term" value="P:isoleucine biosynthetic process"/>
    <property type="evidence" value="ECO:0007669"/>
    <property type="project" value="UniProtKB-KW"/>
</dbReference>
<dbReference type="InterPro" id="IPR054691">
    <property type="entry name" value="LeuA/HCS_post-cat"/>
</dbReference>
<dbReference type="PANTHER" id="PTHR43538">
    <property type="entry name" value="ALPHA-IPM SYNTHASE/HOMOCITRATE SYNTHASE"/>
    <property type="match status" value="1"/>
</dbReference>
<dbReference type="InterPro" id="IPR013785">
    <property type="entry name" value="Aldolase_TIM"/>
</dbReference>
<dbReference type="Gene3D" id="1.10.238.260">
    <property type="match status" value="1"/>
</dbReference>
<keyword evidence="4" id="KW-0028">Amino-acid biosynthesis</keyword>
<dbReference type="InterPro" id="IPR000891">
    <property type="entry name" value="PYR_CT"/>
</dbReference>
<dbReference type="AlphaFoldDB" id="A0A9D9ELG7"/>
<evidence type="ECO:0000256" key="3">
    <source>
        <dbReference type="ARBA" id="ARBA00022325"/>
    </source>
</evidence>
<protein>
    <recommendedName>
        <fullName evidence="3">(R)-citramalate synthase</fullName>
        <ecNumber evidence="8">2.3.3.21</ecNumber>
    </recommendedName>
</protein>
<comment type="pathway">
    <text evidence="1">Amino-acid biosynthesis; L-isoleucine biosynthesis; 2-oxobutanoate from pyruvate: step 1/3.</text>
</comment>
<dbReference type="Proteomes" id="UP000823616">
    <property type="component" value="Unassembled WGS sequence"/>
</dbReference>
<dbReference type="SUPFAM" id="SSF51569">
    <property type="entry name" value="Aldolase"/>
    <property type="match status" value="1"/>
</dbReference>
<comment type="similarity">
    <text evidence="2">Belongs to the alpha-IPM synthase/homocitrate synthase family.</text>
</comment>
<evidence type="ECO:0000256" key="7">
    <source>
        <dbReference type="ARBA" id="ARBA00023304"/>
    </source>
</evidence>
<evidence type="ECO:0000313" key="11">
    <source>
        <dbReference type="EMBL" id="MBO8449674.1"/>
    </source>
</evidence>
<reference evidence="11" key="2">
    <citation type="journal article" date="2021" name="PeerJ">
        <title>Extensive microbial diversity within the chicken gut microbiome revealed by metagenomics and culture.</title>
        <authorList>
            <person name="Gilroy R."/>
            <person name="Ravi A."/>
            <person name="Getino M."/>
            <person name="Pursley I."/>
            <person name="Horton D.L."/>
            <person name="Alikhan N.F."/>
            <person name="Baker D."/>
            <person name="Gharbi K."/>
            <person name="Hall N."/>
            <person name="Watson M."/>
            <person name="Adriaenssens E.M."/>
            <person name="Foster-Nyarko E."/>
            <person name="Jarju S."/>
            <person name="Secka A."/>
            <person name="Antonio M."/>
            <person name="Oren A."/>
            <person name="Chaudhuri R.R."/>
            <person name="La Ragione R."/>
            <person name="Hildebrand F."/>
            <person name="Pallen M.J."/>
        </authorList>
    </citation>
    <scope>NUCLEOTIDE SEQUENCE</scope>
    <source>
        <strain evidence="11">B3-4054</strain>
    </source>
</reference>
<organism evidence="11 12">
    <name type="scientific">Candidatus Avitreponema avistercoris</name>
    <dbReference type="NCBI Taxonomy" id="2840705"/>
    <lineage>
        <taxon>Bacteria</taxon>
        <taxon>Pseudomonadati</taxon>
        <taxon>Spirochaetota</taxon>
        <taxon>Spirochaetia</taxon>
        <taxon>Spirochaetales</taxon>
        <taxon>Candidatus Avitreponema</taxon>
    </lineage>
</organism>
<dbReference type="InterPro" id="IPR036230">
    <property type="entry name" value="LeuA_allosteric_dom_sf"/>
</dbReference>
<dbReference type="SMART" id="SM00917">
    <property type="entry name" value="LeuA_dimer"/>
    <property type="match status" value="1"/>
</dbReference>
<accession>A0A9D9ELG7</accession>
<reference evidence="11" key="1">
    <citation type="submission" date="2020-10" db="EMBL/GenBank/DDBJ databases">
        <authorList>
            <person name="Gilroy R."/>
        </authorList>
    </citation>
    <scope>NUCLEOTIDE SEQUENCE</scope>
    <source>
        <strain evidence="11">B3-4054</strain>
    </source>
</reference>
<name>A0A9D9ELG7_9SPIR</name>
<sequence>FRTLEAAAKAGAEVLTLCDTNGGTLPPEIAAATAEAAARFSCRVGIHCHNDTGMAEAASVAAVAAGAVHVQGTFLGFGERCGNANLSTILPVLEKKCGVRCLPEGRLPLLTPTARYIAEIANLPLPPSLPFVGRNAYAHKAGMHVDAVRKNPAAYEQVPPETVGNARSFLLGEVSGRAAVLDRIRRFLPGVTKESPEAARIIARMKELEHGGYQFEGADGSFALLVRRNLEGWKPFFKLHYYKVIGEQALADGGCTAFAQVKIEVNGELAITAGEGNGPVHALDTAFRRALGRFYPSVRQIRLTDYKVRVLDSKNATAARVRVLIETSDGEHLWSTVGVSPDVIEASWLALTDSFEYKLILDAENGFPAG</sequence>
<evidence type="ECO:0000256" key="8">
    <source>
        <dbReference type="ARBA" id="ARBA00034330"/>
    </source>
</evidence>
<evidence type="ECO:0000313" key="12">
    <source>
        <dbReference type="Proteomes" id="UP000823616"/>
    </source>
</evidence>
<evidence type="ECO:0000256" key="2">
    <source>
        <dbReference type="ARBA" id="ARBA00006154"/>
    </source>
</evidence>
<dbReference type="SUPFAM" id="SSF110921">
    <property type="entry name" value="2-isopropylmalate synthase LeuA, allosteric (dimerisation) domain"/>
    <property type="match status" value="1"/>
</dbReference>
<dbReference type="GO" id="GO:0043714">
    <property type="term" value="F:(R)-citramalate synthase activity"/>
    <property type="evidence" value="ECO:0007669"/>
    <property type="project" value="UniProtKB-EC"/>
</dbReference>
<feature type="non-terminal residue" evidence="11">
    <location>
        <position position="1"/>
    </location>
</feature>
<evidence type="ECO:0000256" key="9">
    <source>
        <dbReference type="ARBA" id="ARBA00048263"/>
    </source>
</evidence>
<evidence type="ECO:0000256" key="5">
    <source>
        <dbReference type="ARBA" id="ARBA00022624"/>
    </source>
</evidence>
<keyword evidence="6" id="KW-0808">Transferase</keyword>
<dbReference type="InterPro" id="IPR005675">
    <property type="entry name" value="Citramal_synthase"/>
</dbReference>
<gene>
    <name evidence="11" type="ORF">IAA96_01050</name>
</gene>
<dbReference type="Pfam" id="PF08502">
    <property type="entry name" value="LeuA_dimer"/>
    <property type="match status" value="1"/>
</dbReference>
<evidence type="ECO:0000256" key="6">
    <source>
        <dbReference type="ARBA" id="ARBA00022679"/>
    </source>
</evidence>
<dbReference type="Pfam" id="PF22617">
    <property type="entry name" value="HCS_D2"/>
    <property type="match status" value="1"/>
</dbReference>
<dbReference type="Gene3D" id="3.30.160.270">
    <property type="match status" value="1"/>
</dbReference>
<dbReference type="InterPro" id="IPR002034">
    <property type="entry name" value="AIPM/Hcit_synth_CS"/>
</dbReference>
<keyword evidence="5" id="KW-0412">Isoleucine biosynthesis</keyword>
<dbReference type="EMBL" id="JADIMS010000013">
    <property type="protein sequence ID" value="MBO8449674.1"/>
    <property type="molecule type" value="Genomic_DNA"/>
</dbReference>
<dbReference type="PROSITE" id="PS00816">
    <property type="entry name" value="AIPM_HOMOCIT_SYNTH_2"/>
    <property type="match status" value="1"/>
</dbReference>
<dbReference type="PANTHER" id="PTHR43538:SF1">
    <property type="entry name" value="(R)-CITRAMALATE SYNTHASE"/>
    <property type="match status" value="1"/>
</dbReference>
<evidence type="ECO:0000259" key="10">
    <source>
        <dbReference type="PROSITE" id="PS50991"/>
    </source>
</evidence>
<proteinExistence type="inferred from homology"/>
<keyword evidence="7" id="KW-0100">Branched-chain amino acid biosynthesis</keyword>
<comment type="catalytic activity">
    <reaction evidence="9">
        <text>pyruvate + acetyl-CoA + H2O = (3R)-citramalate + CoA + H(+)</text>
        <dbReference type="Rhea" id="RHEA:19045"/>
        <dbReference type="ChEBI" id="CHEBI:15361"/>
        <dbReference type="ChEBI" id="CHEBI:15377"/>
        <dbReference type="ChEBI" id="CHEBI:15378"/>
        <dbReference type="ChEBI" id="CHEBI:30934"/>
        <dbReference type="ChEBI" id="CHEBI:57287"/>
        <dbReference type="ChEBI" id="CHEBI:57288"/>
        <dbReference type="EC" id="2.3.3.21"/>
    </reaction>
</comment>
<evidence type="ECO:0000256" key="1">
    <source>
        <dbReference type="ARBA" id="ARBA00004743"/>
    </source>
</evidence>
<evidence type="ECO:0000256" key="4">
    <source>
        <dbReference type="ARBA" id="ARBA00022605"/>
    </source>
</evidence>
<comment type="caution">
    <text evidence="11">The sequence shown here is derived from an EMBL/GenBank/DDBJ whole genome shotgun (WGS) entry which is preliminary data.</text>
</comment>
<dbReference type="GO" id="GO:0009098">
    <property type="term" value="P:L-leucine biosynthetic process"/>
    <property type="evidence" value="ECO:0007669"/>
    <property type="project" value="InterPro"/>
</dbReference>
<dbReference type="GO" id="GO:0003852">
    <property type="term" value="F:2-isopropylmalate synthase activity"/>
    <property type="evidence" value="ECO:0007669"/>
    <property type="project" value="InterPro"/>
</dbReference>